<dbReference type="GO" id="GO:0005783">
    <property type="term" value="C:endoplasmic reticulum"/>
    <property type="evidence" value="ECO:0007669"/>
    <property type="project" value="UniProtKB-SubCell"/>
</dbReference>
<comment type="subcellular location">
    <subcellularLocation>
        <location evidence="2 9">Cytoplasm</location>
    </subcellularLocation>
    <subcellularLocation>
        <location evidence="1">Endoplasmic reticulum</location>
    </subcellularLocation>
</comment>
<organism evidence="12 13">
    <name type="scientific">Protea cynaroides</name>
    <dbReference type="NCBI Taxonomy" id="273540"/>
    <lineage>
        <taxon>Eukaryota</taxon>
        <taxon>Viridiplantae</taxon>
        <taxon>Streptophyta</taxon>
        <taxon>Embryophyta</taxon>
        <taxon>Tracheophyta</taxon>
        <taxon>Spermatophyta</taxon>
        <taxon>Magnoliopsida</taxon>
        <taxon>Proteales</taxon>
        <taxon>Proteaceae</taxon>
        <taxon>Protea</taxon>
    </lineage>
</organism>
<evidence type="ECO:0000256" key="10">
    <source>
        <dbReference type="SAM" id="MobiDB-lite"/>
    </source>
</evidence>
<dbReference type="InterPro" id="IPR011990">
    <property type="entry name" value="TPR-like_helical_dom_sf"/>
</dbReference>
<evidence type="ECO:0000313" key="12">
    <source>
        <dbReference type="EMBL" id="KAJ4973784.1"/>
    </source>
</evidence>
<dbReference type="GO" id="GO:0006614">
    <property type="term" value="P:SRP-dependent cotranslational protein targeting to membrane"/>
    <property type="evidence" value="ECO:0007669"/>
    <property type="project" value="UniProtKB-UniRule"/>
</dbReference>
<proteinExistence type="inferred from homology"/>
<gene>
    <name evidence="12" type="ORF">NE237_006958</name>
</gene>
<dbReference type="Proteomes" id="UP001141806">
    <property type="component" value="Unassembled WGS sequence"/>
</dbReference>
<dbReference type="EMBL" id="JAMYWD010000004">
    <property type="protein sequence ID" value="KAJ4973784.1"/>
    <property type="molecule type" value="Genomic_DNA"/>
</dbReference>
<keyword evidence="5 9" id="KW-0963">Cytoplasm</keyword>
<reference evidence="12" key="1">
    <citation type="journal article" date="2023" name="Plant J.">
        <title>The genome of the king protea, Protea cynaroides.</title>
        <authorList>
            <person name="Chang J."/>
            <person name="Duong T.A."/>
            <person name="Schoeman C."/>
            <person name="Ma X."/>
            <person name="Roodt D."/>
            <person name="Barker N."/>
            <person name="Li Z."/>
            <person name="Van de Peer Y."/>
            <person name="Mizrachi E."/>
        </authorList>
    </citation>
    <scope>NUCLEOTIDE SEQUENCE</scope>
    <source>
        <tissue evidence="12">Young leaves</tissue>
    </source>
</reference>
<comment type="caution">
    <text evidence="12">The sequence shown here is derived from an EMBL/GenBank/DDBJ whole genome shotgun (WGS) entry which is preliminary data.</text>
</comment>
<evidence type="ECO:0000313" key="13">
    <source>
        <dbReference type="Proteomes" id="UP001141806"/>
    </source>
</evidence>
<comment type="similarity">
    <text evidence="3 9">Belongs to the SRP72 family.</text>
</comment>
<dbReference type="Pfam" id="PF17004">
    <property type="entry name" value="SRP_TPR_like"/>
    <property type="match status" value="1"/>
</dbReference>
<dbReference type="GO" id="GO:0008312">
    <property type="term" value="F:7S RNA binding"/>
    <property type="evidence" value="ECO:0007669"/>
    <property type="project" value="InterPro"/>
</dbReference>
<feature type="region of interest" description="Disordered" evidence="10">
    <location>
        <begin position="1"/>
        <end position="20"/>
    </location>
</feature>
<dbReference type="Pfam" id="PF08492">
    <property type="entry name" value="SRP72"/>
    <property type="match status" value="1"/>
</dbReference>
<dbReference type="PANTHER" id="PTHR14094">
    <property type="entry name" value="SIGNAL RECOGNITION PARTICLE 72"/>
    <property type="match status" value="1"/>
</dbReference>
<dbReference type="FunFam" id="1.25.40.10:FF:000648">
    <property type="entry name" value="Signal recognition particle subunit SRP72"/>
    <property type="match status" value="1"/>
</dbReference>
<evidence type="ECO:0000256" key="2">
    <source>
        <dbReference type="ARBA" id="ARBA00004496"/>
    </source>
</evidence>
<name>A0A9Q0QW08_9MAGN</name>
<dbReference type="InterPro" id="IPR026270">
    <property type="entry name" value="SRP72"/>
</dbReference>
<evidence type="ECO:0000256" key="8">
    <source>
        <dbReference type="ARBA" id="ARBA00023274"/>
    </source>
</evidence>
<keyword evidence="8 9" id="KW-0687">Ribonucleoprotein</keyword>
<dbReference type="SUPFAM" id="SSF48452">
    <property type="entry name" value="TPR-like"/>
    <property type="match status" value="2"/>
</dbReference>
<sequence length="681" mass="74796">MAPKTKEKPKPSSPSPSQAPAAIEDLFSSLNRHIQRSEYQLAVKVADQVLAINPGDEDALRCKIVALIKADNIDGALSTIQASEKAKLPIDYGFFKAYCLYRKNKLEEALDSLKSQENNSTTMLLESQILYRLGRMDACIDVYRKLQKFKIESLEINFVAGLILAGRASEVQGTMDALRVKATSSFELAYNTACSLIDKKQYTDAEHHLLSARRIGQETLMEDNWADEEIEVELAPISVQLAYVRQLLGHTQEAIETYKDIINRNLADDSSLAVAINNLVALKGPKDVSDGIKKLDRLIEKDSEGQSFQLARGLDLKLSSKQREAIYTNQVLLLLHANKLDQARELVAALPGMFPDSVIPILLQAAVLVRENKAGKAEEILGQFADRFPEKSKVAFLARAQVAASVNHPQVAAESLARITDIQHMPATVATLVTLKMRAGDIDGAAAVLDSAIKWWSNAMTEDNKLNIIMHEAASFKLKHGREEEAASLYEELVKSHQSVDALVGLVTTTARVDVEKAEAYEKQLKPLTGLKGVDVESLERTSGAGRVEGGVRPTNVEAYEEAKGKVKTKKKRKRKPKYPKGFDPANPGPPPDPERWLPKRERSSYRPKRKDKRAAQVRGSQGAVVREKHEGSAVSTNSTNSNSKSSQPAAASSKGSSHNASSEQSKPSSSKSSKKKSRNN</sequence>
<evidence type="ECO:0000256" key="1">
    <source>
        <dbReference type="ARBA" id="ARBA00004240"/>
    </source>
</evidence>
<feature type="compositionally biased region" description="Basic and acidic residues" evidence="10">
    <location>
        <begin position="1"/>
        <end position="10"/>
    </location>
</feature>
<feature type="region of interest" description="Disordered" evidence="10">
    <location>
        <begin position="540"/>
        <end position="681"/>
    </location>
</feature>
<dbReference type="FunFam" id="1.25.40.10:FF:001600">
    <property type="entry name" value="Signal recognition particle subunit SRP72"/>
    <property type="match status" value="1"/>
</dbReference>
<feature type="compositionally biased region" description="Basic and acidic residues" evidence="10">
    <location>
        <begin position="593"/>
        <end position="605"/>
    </location>
</feature>
<dbReference type="Gene3D" id="1.25.40.10">
    <property type="entry name" value="Tetratricopeptide repeat domain"/>
    <property type="match status" value="2"/>
</dbReference>
<dbReference type="InterPro" id="IPR031545">
    <property type="entry name" value="SRP72_TPR-like"/>
</dbReference>
<keyword evidence="6" id="KW-0256">Endoplasmic reticulum</keyword>
<evidence type="ECO:0000256" key="5">
    <source>
        <dbReference type="ARBA" id="ARBA00022490"/>
    </source>
</evidence>
<dbReference type="OrthoDB" id="5421607at2759"/>
<evidence type="ECO:0000256" key="4">
    <source>
        <dbReference type="ARBA" id="ARBA00018350"/>
    </source>
</evidence>
<accession>A0A9Q0QW08</accession>
<evidence type="ECO:0000256" key="3">
    <source>
        <dbReference type="ARBA" id="ARBA00007676"/>
    </source>
</evidence>
<evidence type="ECO:0000256" key="7">
    <source>
        <dbReference type="ARBA" id="ARBA00023135"/>
    </source>
</evidence>
<protein>
    <recommendedName>
        <fullName evidence="4 9">Signal recognition particle subunit SRP72</fullName>
    </recommendedName>
</protein>
<dbReference type="AlphaFoldDB" id="A0A9Q0QW08"/>
<dbReference type="InterPro" id="IPR013699">
    <property type="entry name" value="Signal_recog_part_SRP72_RNA-bd"/>
</dbReference>
<comment type="function">
    <text evidence="9">Component of the signal recognition particle (SRP) complex, a ribonucleoprotein complex that mediates the cotranslational targeting of secretory and membrane proteins to the endoplasmic reticulum (ER).</text>
</comment>
<feature type="compositionally biased region" description="Basic residues" evidence="10">
    <location>
        <begin position="566"/>
        <end position="579"/>
    </location>
</feature>
<evidence type="ECO:0000256" key="6">
    <source>
        <dbReference type="ARBA" id="ARBA00022824"/>
    </source>
</evidence>
<dbReference type="PIRSF" id="PIRSF038922">
    <property type="entry name" value="SRP72"/>
    <property type="match status" value="1"/>
</dbReference>
<evidence type="ECO:0000256" key="9">
    <source>
        <dbReference type="PIRNR" id="PIRNR038922"/>
    </source>
</evidence>
<dbReference type="GO" id="GO:0005786">
    <property type="term" value="C:signal recognition particle, endoplasmic reticulum targeting"/>
    <property type="evidence" value="ECO:0007669"/>
    <property type="project" value="UniProtKB-UniRule"/>
</dbReference>
<feature type="domain" description="Signal recognition particle SRP72 subunit RNA-binding" evidence="11">
    <location>
        <begin position="558"/>
        <end position="608"/>
    </location>
</feature>
<keyword evidence="13" id="KW-1185">Reference proteome</keyword>
<dbReference type="GO" id="GO:0043022">
    <property type="term" value="F:ribosome binding"/>
    <property type="evidence" value="ECO:0007669"/>
    <property type="project" value="TreeGrafter"/>
</dbReference>
<feature type="compositionally biased region" description="Low complexity" evidence="10">
    <location>
        <begin position="636"/>
        <end position="672"/>
    </location>
</feature>
<evidence type="ECO:0000259" key="11">
    <source>
        <dbReference type="Pfam" id="PF08492"/>
    </source>
</evidence>
<dbReference type="PANTHER" id="PTHR14094:SF9">
    <property type="entry name" value="SIGNAL RECOGNITION PARTICLE SUBUNIT SRP72"/>
    <property type="match status" value="1"/>
</dbReference>
<keyword evidence="7 9" id="KW-0733">Signal recognition particle</keyword>